<dbReference type="PANTHER" id="PTHR46485:SF5">
    <property type="entry name" value="CENTER DIVIDER, ISOFORM A"/>
    <property type="match status" value="1"/>
</dbReference>
<sequence>MMVSNIMVINDLTSSRVDGGRCSAGVLDSMCSKMASPCTASTSGEVESTAKPGESNGNCLVMPHSQIYILTLQFSPHPFATVFGQVYAVDDFDVLERLGEGFFSKVSKVRLRSSGEEMVLKVAKCSGSPENRRTVHADVAHEAAMLHRLSHENILALRGVCVAVVEDGYWDMHLLVDYCDGGSLSKLILDRATLFPWCQRVRYSLDIALAMQYLHSEMIIHRDLTSMNVLLQLSRGSSVWGRAVVADFGLSCRFPRRGEKLPQVGTTYFMSPECLKEEFYDEKSDVFSFGVIVCQLIARIDADPDSGLHRTSNFGLDYVRFTPCCPLDTPIAFLKLAFHSCVMDPLERPSFEALVSMLQKIHTMMPSSPSYAALEARGETKLARSRSDAALKKPASAVLMSRKMSSNVCRMVRPIIEGESVEENSLLAMEKLARDVARNQPTLDHTNPFLDHERFRKERKILPKRKCRHRSDAKQERELTDGNYLGEEHIQHTATGTQRAVPRHRCSSLPPDIHSCFLPFESNEEKREISPGGMPLIYRDFDMKFLKQMKRFPSRRHTLIPECSGIRSSLELQSLRSYPNPTVWSYTAAPVVSDQHISYYTGIPSEYSPNTGNRLNNNQLDVSNSEHGKFTNSPTIVLETVVRAPTTVSSTICVPKCEGAVVNTKSHKCTIL</sequence>
<dbReference type="EMBL" id="UYYA01000225">
    <property type="protein sequence ID" value="VDM53084.1"/>
    <property type="molecule type" value="Genomic_DNA"/>
</dbReference>
<dbReference type="GO" id="GO:0030036">
    <property type="term" value="P:actin cytoskeleton organization"/>
    <property type="evidence" value="ECO:0007669"/>
    <property type="project" value="TreeGrafter"/>
</dbReference>
<proteinExistence type="predicted"/>
<dbReference type="InterPro" id="IPR017441">
    <property type="entry name" value="Protein_kinase_ATP_BS"/>
</dbReference>
<feature type="domain" description="Protein kinase" evidence="10">
    <location>
        <begin position="92"/>
        <end position="365"/>
    </location>
</feature>
<gene>
    <name evidence="11" type="ORF">ACOC_LOCUS1499</name>
</gene>
<evidence type="ECO:0000313" key="12">
    <source>
        <dbReference type="Proteomes" id="UP000267027"/>
    </source>
</evidence>
<evidence type="ECO:0000256" key="6">
    <source>
        <dbReference type="ARBA" id="ARBA00022777"/>
    </source>
</evidence>
<dbReference type="PROSITE" id="PS50011">
    <property type="entry name" value="PROTEIN_KINASE_DOM"/>
    <property type="match status" value="1"/>
</dbReference>
<keyword evidence="7 9" id="KW-0067">ATP-binding</keyword>
<dbReference type="OrthoDB" id="20134at2759"/>
<dbReference type="Gene3D" id="1.10.510.10">
    <property type="entry name" value="Transferase(Phosphotransferase) domain 1"/>
    <property type="match status" value="1"/>
</dbReference>
<reference evidence="11 12" key="2">
    <citation type="submission" date="2018-11" db="EMBL/GenBank/DDBJ databases">
        <authorList>
            <consortium name="Pathogen Informatics"/>
        </authorList>
    </citation>
    <scope>NUCLEOTIDE SEQUENCE [LARGE SCALE GENOMIC DNA]</scope>
    <source>
        <strain evidence="11 12">Costa Rica</strain>
    </source>
</reference>
<protein>
    <submittedName>
        <fullName evidence="13">Protein kinase domain-containing protein</fullName>
    </submittedName>
</protein>
<evidence type="ECO:0000256" key="7">
    <source>
        <dbReference type="ARBA" id="ARBA00022840"/>
    </source>
</evidence>
<dbReference type="InterPro" id="IPR000719">
    <property type="entry name" value="Prot_kinase_dom"/>
</dbReference>
<evidence type="ECO:0000256" key="3">
    <source>
        <dbReference type="ARBA" id="ARBA00022527"/>
    </source>
</evidence>
<evidence type="ECO:0000256" key="1">
    <source>
        <dbReference type="ARBA" id="ARBA00001936"/>
    </source>
</evidence>
<organism evidence="13">
    <name type="scientific">Angiostrongylus costaricensis</name>
    <name type="common">Nematode worm</name>
    <dbReference type="NCBI Taxonomy" id="334426"/>
    <lineage>
        <taxon>Eukaryota</taxon>
        <taxon>Metazoa</taxon>
        <taxon>Ecdysozoa</taxon>
        <taxon>Nematoda</taxon>
        <taxon>Chromadorea</taxon>
        <taxon>Rhabditida</taxon>
        <taxon>Rhabditina</taxon>
        <taxon>Rhabditomorpha</taxon>
        <taxon>Strongyloidea</taxon>
        <taxon>Metastrongylidae</taxon>
        <taxon>Angiostrongylus</taxon>
    </lineage>
</organism>
<keyword evidence="6" id="KW-0418">Kinase</keyword>
<keyword evidence="4" id="KW-0808">Transferase</keyword>
<reference evidence="13" key="1">
    <citation type="submission" date="2017-02" db="UniProtKB">
        <authorList>
            <consortium name="WormBaseParasite"/>
        </authorList>
    </citation>
    <scope>IDENTIFICATION</scope>
</reference>
<dbReference type="InterPro" id="IPR011009">
    <property type="entry name" value="Kinase-like_dom_sf"/>
</dbReference>
<evidence type="ECO:0000256" key="9">
    <source>
        <dbReference type="PROSITE-ProRule" id="PRU10141"/>
    </source>
</evidence>
<dbReference type="GO" id="GO:0046872">
    <property type="term" value="F:metal ion binding"/>
    <property type="evidence" value="ECO:0007669"/>
    <property type="project" value="UniProtKB-KW"/>
</dbReference>
<keyword evidence="8" id="KW-0464">Manganese</keyword>
<keyword evidence="12" id="KW-1185">Reference proteome</keyword>
<dbReference type="PANTHER" id="PTHR46485">
    <property type="entry name" value="LIM DOMAIN KINASE 1"/>
    <property type="match status" value="1"/>
</dbReference>
<feature type="binding site" evidence="9">
    <location>
        <position position="121"/>
    </location>
    <ligand>
        <name>ATP</name>
        <dbReference type="ChEBI" id="CHEBI:30616"/>
    </ligand>
</feature>
<dbReference type="STRING" id="334426.A0A0R3PCG1"/>
<evidence type="ECO:0000313" key="13">
    <source>
        <dbReference type="WBParaSite" id="ACOC_0000149801-mRNA-1"/>
    </source>
</evidence>
<evidence type="ECO:0000256" key="2">
    <source>
        <dbReference type="ARBA" id="ARBA00001946"/>
    </source>
</evidence>
<keyword evidence="5 9" id="KW-0547">Nucleotide-binding</keyword>
<dbReference type="GO" id="GO:0005524">
    <property type="term" value="F:ATP binding"/>
    <property type="evidence" value="ECO:0007669"/>
    <property type="project" value="UniProtKB-UniRule"/>
</dbReference>
<evidence type="ECO:0000256" key="5">
    <source>
        <dbReference type="ARBA" id="ARBA00022741"/>
    </source>
</evidence>
<evidence type="ECO:0000313" key="11">
    <source>
        <dbReference type="EMBL" id="VDM53084.1"/>
    </source>
</evidence>
<dbReference type="GO" id="GO:0004674">
    <property type="term" value="F:protein serine/threonine kinase activity"/>
    <property type="evidence" value="ECO:0007669"/>
    <property type="project" value="UniProtKB-KW"/>
</dbReference>
<dbReference type="WBParaSite" id="ACOC_0000149801-mRNA-1">
    <property type="protein sequence ID" value="ACOC_0000149801-mRNA-1"/>
    <property type="gene ID" value="ACOC_0000149801"/>
</dbReference>
<dbReference type="Proteomes" id="UP000267027">
    <property type="component" value="Unassembled WGS sequence"/>
</dbReference>
<comment type="cofactor">
    <cofactor evidence="1">
        <name>Mn(2+)</name>
        <dbReference type="ChEBI" id="CHEBI:29035"/>
    </cofactor>
</comment>
<dbReference type="InterPro" id="IPR008266">
    <property type="entry name" value="Tyr_kinase_AS"/>
</dbReference>
<evidence type="ECO:0000256" key="8">
    <source>
        <dbReference type="ARBA" id="ARBA00023211"/>
    </source>
</evidence>
<name>A0A0R3PCG1_ANGCS</name>
<evidence type="ECO:0000256" key="4">
    <source>
        <dbReference type="ARBA" id="ARBA00022679"/>
    </source>
</evidence>
<keyword evidence="3" id="KW-0723">Serine/threonine-protein kinase</keyword>
<dbReference type="OMA" id="PSFEMIV"/>
<comment type="cofactor">
    <cofactor evidence="2">
        <name>Mg(2+)</name>
        <dbReference type="ChEBI" id="CHEBI:18420"/>
    </cofactor>
</comment>
<dbReference type="PROSITE" id="PS00107">
    <property type="entry name" value="PROTEIN_KINASE_ATP"/>
    <property type="match status" value="1"/>
</dbReference>
<evidence type="ECO:0000259" key="10">
    <source>
        <dbReference type="PROSITE" id="PS50011"/>
    </source>
</evidence>
<dbReference type="SUPFAM" id="SSF56112">
    <property type="entry name" value="Protein kinase-like (PK-like)"/>
    <property type="match status" value="1"/>
</dbReference>
<dbReference type="InterPro" id="IPR050940">
    <property type="entry name" value="Actin_reg-Ser/Thr_kinase"/>
</dbReference>
<dbReference type="PROSITE" id="PS00109">
    <property type="entry name" value="PROTEIN_KINASE_TYR"/>
    <property type="match status" value="1"/>
</dbReference>
<dbReference type="AlphaFoldDB" id="A0A0R3PCG1"/>
<dbReference type="GO" id="GO:0005634">
    <property type="term" value="C:nucleus"/>
    <property type="evidence" value="ECO:0007669"/>
    <property type="project" value="TreeGrafter"/>
</dbReference>
<dbReference type="GO" id="GO:0005737">
    <property type="term" value="C:cytoplasm"/>
    <property type="evidence" value="ECO:0007669"/>
    <property type="project" value="TreeGrafter"/>
</dbReference>
<dbReference type="Pfam" id="PF00069">
    <property type="entry name" value="Pkinase"/>
    <property type="match status" value="1"/>
</dbReference>
<accession>A0A0R3PCG1</accession>